<dbReference type="SUPFAM" id="SSF53448">
    <property type="entry name" value="Nucleotide-diphospho-sugar transferases"/>
    <property type="match status" value="1"/>
</dbReference>
<evidence type="ECO:0000313" key="2">
    <source>
        <dbReference type="EMBL" id="SNS93842.1"/>
    </source>
</evidence>
<dbReference type="AlphaFoldDB" id="A0A239IKA3"/>
<dbReference type="Pfam" id="PF00535">
    <property type="entry name" value="Glycos_transf_2"/>
    <property type="match status" value="1"/>
</dbReference>
<protein>
    <submittedName>
        <fullName evidence="2">Glycosyltransferase involved in cell wall bisynthesis</fullName>
    </submittedName>
</protein>
<dbReference type="Gene3D" id="3.90.550.10">
    <property type="entry name" value="Spore Coat Polysaccharide Biosynthesis Protein SpsA, Chain A"/>
    <property type="match status" value="1"/>
</dbReference>
<dbReference type="PANTHER" id="PTHR43685:SF2">
    <property type="entry name" value="GLYCOSYLTRANSFERASE 2-LIKE DOMAIN-CONTAINING PROTEIN"/>
    <property type="match status" value="1"/>
</dbReference>
<dbReference type="PANTHER" id="PTHR43685">
    <property type="entry name" value="GLYCOSYLTRANSFERASE"/>
    <property type="match status" value="1"/>
</dbReference>
<organism evidence="2 3">
    <name type="scientific">Edaphosphingomonas laterariae</name>
    <dbReference type="NCBI Taxonomy" id="861865"/>
    <lineage>
        <taxon>Bacteria</taxon>
        <taxon>Pseudomonadati</taxon>
        <taxon>Pseudomonadota</taxon>
        <taxon>Alphaproteobacteria</taxon>
        <taxon>Sphingomonadales</taxon>
        <taxon>Rhizorhabdaceae</taxon>
        <taxon>Edaphosphingomonas</taxon>
    </lineage>
</organism>
<reference evidence="3" key="1">
    <citation type="submission" date="2017-06" db="EMBL/GenBank/DDBJ databases">
        <authorList>
            <person name="Varghese N."/>
            <person name="Submissions S."/>
        </authorList>
    </citation>
    <scope>NUCLEOTIDE SEQUENCE [LARGE SCALE GENOMIC DNA]</scope>
    <source>
        <strain evidence="3">LNB2</strain>
    </source>
</reference>
<dbReference type="InterPro" id="IPR001173">
    <property type="entry name" value="Glyco_trans_2-like"/>
</dbReference>
<gene>
    <name evidence="2" type="ORF">SAMN06295912_12518</name>
</gene>
<dbReference type="GO" id="GO:0016740">
    <property type="term" value="F:transferase activity"/>
    <property type="evidence" value="ECO:0007669"/>
    <property type="project" value="UniProtKB-KW"/>
</dbReference>
<dbReference type="RefSeq" id="WP_089220741.1">
    <property type="nucleotide sequence ID" value="NZ_FZOS01000025.1"/>
</dbReference>
<dbReference type="Proteomes" id="UP000198281">
    <property type="component" value="Unassembled WGS sequence"/>
</dbReference>
<evidence type="ECO:0000313" key="3">
    <source>
        <dbReference type="Proteomes" id="UP000198281"/>
    </source>
</evidence>
<keyword evidence="3" id="KW-1185">Reference proteome</keyword>
<dbReference type="EMBL" id="FZOS01000025">
    <property type="protein sequence ID" value="SNS93842.1"/>
    <property type="molecule type" value="Genomic_DNA"/>
</dbReference>
<feature type="domain" description="Glycosyltransferase 2-like" evidence="1">
    <location>
        <begin position="9"/>
        <end position="164"/>
    </location>
</feature>
<sequence length="312" mass="34441">MALRSPAVSLALPVFNGGDYLDETIRSIQEQTFGDFELTVTDNASSDGTPDIVAERAAGDRRIRLVRNLVNIGAAANYNLGFTHATGTYFKWCAHDDRLSPNFLDACVRVLRSHADTALAFAPTLRIGPANEIMPPVGAETPAIEAEDAAERFWQALELSGTCFPIFGLFRRSAVERSTLHRPYYSSDRALLAEAAIIGKFRIAEDAIFYNREHPERSINIADKVQRSLWQTGRKSRGAAAEHFQLARHLFEIAGRHPDLVSASRLRARLLRRSLRPRELGRYCLEMTSLVSPAAAGAIKGLVVGNPVSQRV</sequence>
<dbReference type="InterPro" id="IPR050834">
    <property type="entry name" value="Glycosyltransf_2"/>
</dbReference>
<keyword evidence="2" id="KW-0808">Transferase</keyword>
<proteinExistence type="predicted"/>
<accession>A0A239IKA3</accession>
<name>A0A239IKA3_9SPHN</name>
<dbReference type="OrthoDB" id="9807795at2"/>
<dbReference type="CDD" id="cd00761">
    <property type="entry name" value="Glyco_tranf_GTA_type"/>
    <property type="match status" value="1"/>
</dbReference>
<evidence type="ECO:0000259" key="1">
    <source>
        <dbReference type="Pfam" id="PF00535"/>
    </source>
</evidence>
<dbReference type="InterPro" id="IPR029044">
    <property type="entry name" value="Nucleotide-diphossugar_trans"/>
</dbReference>